<dbReference type="Pfam" id="PF00226">
    <property type="entry name" value="DnaJ"/>
    <property type="match status" value="1"/>
</dbReference>
<feature type="compositionally biased region" description="Low complexity" evidence="3">
    <location>
        <begin position="115"/>
        <end position="132"/>
    </location>
</feature>
<evidence type="ECO:0000256" key="3">
    <source>
        <dbReference type="SAM" id="MobiDB-lite"/>
    </source>
</evidence>
<gene>
    <name evidence="6" type="ORF">H3143_00385</name>
</gene>
<evidence type="ECO:0000256" key="1">
    <source>
        <dbReference type="ARBA" id="ARBA00023186"/>
    </source>
</evidence>
<dbReference type="Gene3D" id="1.10.287.110">
    <property type="entry name" value="DnaJ domain"/>
    <property type="match status" value="2"/>
</dbReference>
<feature type="domain" description="J" evidence="5">
    <location>
        <begin position="139"/>
        <end position="202"/>
    </location>
</feature>
<feature type="region of interest" description="Disordered" evidence="3">
    <location>
        <begin position="230"/>
        <end position="257"/>
    </location>
</feature>
<dbReference type="GO" id="GO:0051787">
    <property type="term" value="F:misfolded protein binding"/>
    <property type="evidence" value="ECO:0007669"/>
    <property type="project" value="TreeGrafter"/>
</dbReference>
<organism evidence="6 7">
    <name type="scientific">Mycoplasma tullyi</name>
    <dbReference type="NCBI Taxonomy" id="1612150"/>
    <lineage>
        <taxon>Bacteria</taxon>
        <taxon>Bacillati</taxon>
        <taxon>Mycoplasmatota</taxon>
        <taxon>Mollicutes</taxon>
        <taxon>Mycoplasmataceae</taxon>
        <taxon>Mycoplasma</taxon>
    </lineage>
</organism>
<dbReference type="CDD" id="cd06257">
    <property type="entry name" value="DnaJ"/>
    <property type="match status" value="1"/>
</dbReference>
<dbReference type="InterPro" id="IPR001623">
    <property type="entry name" value="DnaJ_domain"/>
</dbReference>
<dbReference type="KEGG" id="mtuy:H3143_00385"/>
<protein>
    <submittedName>
        <fullName evidence="6">DnaJ domain-containing protein</fullName>
    </submittedName>
</protein>
<dbReference type="InterPro" id="IPR018253">
    <property type="entry name" value="DnaJ_domain_CS"/>
</dbReference>
<keyword evidence="4" id="KW-0472">Membrane</keyword>
<dbReference type="PROSITE" id="PS00636">
    <property type="entry name" value="DNAJ_1"/>
    <property type="match status" value="1"/>
</dbReference>
<dbReference type="AlphaFoldDB" id="A0A7D7YHW3"/>
<dbReference type="PRINTS" id="PR00625">
    <property type="entry name" value="JDOMAIN"/>
</dbReference>
<evidence type="ECO:0000259" key="5">
    <source>
        <dbReference type="PROSITE" id="PS50076"/>
    </source>
</evidence>
<dbReference type="PANTHER" id="PTHR44360">
    <property type="entry name" value="DNAJ HOMOLOG SUBFAMILY B MEMBER 9"/>
    <property type="match status" value="1"/>
</dbReference>
<dbReference type="SUPFAM" id="SSF46565">
    <property type="entry name" value="Chaperone J-domain"/>
    <property type="match status" value="2"/>
</dbReference>
<feature type="compositionally biased region" description="Polar residues" evidence="3">
    <location>
        <begin position="235"/>
        <end position="256"/>
    </location>
</feature>
<feature type="region of interest" description="Disordered" evidence="3">
    <location>
        <begin position="104"/>
        <end position="137"/>
    </location>
</feature>
<dbReference type="PANTHER" id="PTHR44360:SF1">
    <property type="entry name" value="DNAJ HOMOLOG SUBFAMILY B MEMBER 9"/>
    <property type="match status" value="1"/>
</dbReference>
<name>A0A7D7YHW3_9MOLU</name>
<dbReference type="RefSeq" id="WP_182078875.1">
    <property type="nucleotide sequence ID" value="NZ_CP059674.1"/>
</dbReference>
<keyword evidence="4" id="KW-1133">Transmembrane helix</keyword>
<evidence type="ECO:0000313" key="7">
    <source>
        <dbReference type="Proteomes" id="UP000514704"/>
    </source>
</evidence>
<dbReference type="GO" id="GO:0051087">
    <property type="term" value="F:protein-folding chaperone binding"/>
    <property type="evidence" value="ECO:0007669"/>
    <property type="project" value="TreeGrafter"/>
</dbReference>
<dbReference type="Proteomes" id="UP000514704">
    <property type="component" value="Chromosome"/>
</dbReference>
<keyword evidence="2" id="KW-0175">Coiled coil</keyword>
<keyword evidence="1" id="KW-0143">Chaperone</keyword>
<dbReference type="GO" id="GO:0036503">
    <property type="term" value="P:ERAD pathway"/>
    <property type="evidence" value="ECO:0007669"/>
    <property type="project" value="TreeGrafter"/>
</dbReference>
<feature type="transmembrane region" description="Helical" evidence="4">
    <location>
        <begin position="342"/>
        <end position="365"/>
    </location>
</feature>
<dbReference type="EMBL" id="CP059674">
    <property type="protein sequence ID" value="QMT98600.1"/>
    <property type="molecule type" value="Genomic_DNA"/>
</dbReference>
<evidence type="ECO:0000256" key="2">
    <source>
        <dbReference type="SAM" id="Coils"/>
    </source>
</evidence>
<dbReference type="InterPro" id="IPR036869">
    <property type="entry name" value="J_dom_sf"/>
</dbReference>
<proteinExistence type="predicted"/>
<feature type="domain" description="J" evidence="5">
    <location>
        <begin position="7"/>
        <end position="71"/>
    </location>
</feature>
<reference evidence="6 7" key="1">
    <citation type="journal article" date="2017" name="Int. J. Syst. Evol. Microbiol.">
        <title>Mycoplasma tullyi sp. nov., isolated from penguins of the genus Spheniscus.</title>
        <authorList>
            <person name="Yavari C.A."/>
            <person name="Ramirez A.S."/>
            <person name="Nicholas R.A.J."/>
            <person name="Radford A.D."/>
            <person name="Darby A.C."/>
            <person name="Bradbury J.M."/>
        </authorList>
    </citation>
    <scope>NUCLEOTIDE SEQUENCE [LARGE SCALE GENOMIC DNA]</scope>
    <source>
        <strain evidence="6 7">56A97T</strain>
    </source>
</reference>
<dbReference type="PROSITE" id="PS50076">
    <property type="entry name" value="DNAJ_2"/>
    <property type="match status" value="2"/>
</dbReference>
<feature type="compositionally biased region" description="Polar residues" evidence="3">
    <location>
        <begin position="104"/>
        <end position="114"/>
    </location>
</feature>
<keyword evidence="7" id="KW-1185">Reference proteome</keyword>
<keyword evidence="4" id="KW-0812">Transmembrane</keyword>
<sequence>MDSENKNYYEILGVDTKASQSDIKKAFRKLAKKYHPDVSDDPKSVQLFQKINQAYEVLSDEKSRRDYDEFELDLYDSEDDAEDSTEFVATKDVFSKIFTNIRPGQQANQSANRPSSGAQTSNAQTAQTAAKADPNTPKNLYTILGANKKTSLDELKRLYSILKIRYSTSPKTEANEWIKKEIKCAYTVLSNHESKVKYDKTGIFTFEGVSHLGGVFSRIRHLEELQKIQKKAKTTSESTGTRKVNNKKSTTPNVPYSNVRDRAYSYTKFSTPQAQKRSAWQNTNIDINVDDYITDINAADDELNSLRQEVFSQKQKNEDKNKQDPNAKKQNALARFKENHPVLSSVITGLSISIILTIIIVVIIAKIGITN</sequence>
<dbReference type="SMART" id="SM00271">
    <property type="entry name" value="DnaJ"/>
    <property type="match status" value="2"/>
</dbReference>
<evidence type="ECO:0000313" key="6">
    <source>
        <dbReference type="EMBL" id="QMT98600.1"/>
    </source>
</evidence>
<feature type="coiled-coil region" evidence="2">
    <location>
        <begin position="289"/>
        <end position="323"/>
    </location>
</feature>
<accession>A0A7D7YHW3</accession>
<dbReference type="InterPro" id="IPR051948">
    <property type="entry name" value="Hsp70_co-chaperone_J-domain"/>
</dbReference>
<evidence type="ECO:0000256" key="4">
    <source>
        <dbReference type="SAM" id="Phobius"/>
    </source>
</evidence>